<dbReference type="AlphaFoldDB" id="A0A9Q1GMY6"/>
<accession>A0A9Q1GMY6</accession>
<reference evidence="3" key="1">
    <citation type="submission" date="2022-04" db="EMBL/GenBank/DDBJ databases">
        <title>Carnegiea gigantea Genome sequencing and assembly v2.</title>
        <authorList>
            <person name="Copetti D."/>
            <person name="Sanderson M.J."/>
            <person name="Burquez A."/>
            <person name="Wojciechowski M.F."/>
        </authorList>
    </citation>
    <scope>NUCLEOTIDE SEQUENCE</scope>
    <source>
        <strain evidence="3">SGP5-SGP5p</strain>
        <tissue evidence="3">Aerial part</tissue>
    </source>
</reference>
<protein>
    <recommendedName>
        <fullName evidence="5">Pentatricopeptide repeat-containing protein</fullName>
    </recommendedName>
</protein>
<dbReference type="EMBL" id="JAKOGI010002105">
    <property type="protein sequence ID" value="KAJ8422938.1"/>
    <property type="molecule type" value="Genomic_DNA"/>
</dbReference>
<evidence type="ECO:0000313" key="4">
    <source>
        <dbReference type="Proteomes" id="UP001153076"/>
    </source>
</evidence>
<keyword evidence="4" id="KW-1185">Reference proteome</keyword>
<dbReference type="Gene3D" id="1.25.40.10">
    <property type="entry name" value="Tetratricopeptide repeat domain"/>
    <property type="match status" value="2"/>
</dbReference>
<dbReference type="Proteomes" id="UP001153076">
    <property type="component" value="Unassembled WGS sequence"/>
</dbReference>
<comment type="similarity">
    <text evidence="1">Belongs to the PPR family. P subfamily.</text>
</comment>
<proteinExistence type="inferred from homology"/>
<dbReference type="PANTHER" id="PTHR47941">
    <property type="entry name" value="PENTATRICOPEPTIDE REPEAT-CONTAINING PROTEIN 3, MITOCHONDRIAL"/>
    <property type="match status" value="1"/>
</dbReference>
<sequence length="215" mass="24572">MTAKGFQPDARTASVVFDLLADDQLGKPAKQCLQNFLHKALSLFHRIHKQGFHPNLVTFGTFVKALYRRGTNNAAHSLLRNMEFGRLFRTRQTIRDPLAFFPDEEQRYFTQHCHLLFLIQEANYVPKLIMDKGCGSRHHHLCFLLDCYWLRGQLDEVSKLMDLIVRKGCQPNIVYLNAMAITTFKEMEKKGLIPNIVVDGLCEAGGLKDAADTFS</sequence>
<evidence type="ECO:0008006" key="5">
    <source>
        <dbReference type="Google" id="ProtNLM"/>
    </source>
</evidence>
<keyword evidence="2" id="KW-0677">Repeat</keyword>
<dbReference type="InterPro" id="IPR011990">
    <property type="entry name" value="TPR-like_helical_dom_sf"/>
</dbReference>
<dbReference type="OrthoDB" id="185373at2759"/>
<gene>
    <name evidence="3" type="ORF">Cgig2_012952</name>
</gene>
<name>A0A9Q1GMY6_9CARY</name>
<dbReference type="InterPro" id="IPR002885">
    <property type="entry name" value="PPR_rpt"/>
</dbReference>
<organism evidence="3 4">
    <name type="scientific">Carnegiea gigantea</name>
    <dbReference type="NCBI Taxonomy" id="171969"/>
    <lineage>
        <taxon>Eukaryota</taxon>
        <taxon>Viridiplantae</taxon>
        <taxon>Streptophyta</taxon>
        <taxon>Embryophyta</taxon>
        <taxon>Tracheophyta</taxon>
        <taxon>Spermatophyta</taxon>
        <taxon>Magnoliopsida</taxon>
        <taxon>eudicotyledons</taxon>
        <taxon>Gunneridae</taxon>
        <taxon>Pentapetalae</taxon>
        <taxon>Caryophyllales</taxon>
        <taxon>Cactineae</taxon>
        <taxon>Cactaceae</taxon>
        <taxon>Cactoideae</taxon>
        <taxon>Echinocereeae</taxon>
        <taxon>Carnegiea</taxon>
    </lineage>
</organism>
<dbReference type="Pfam" id="PF01535">
    <property type="entry name" value="PPR"/>
    <property type="match status" value="1"/>
</dbReference>
<evidence type="ECO:0000313" key="3">
    <source>
        <dbReference type="EMBL" id="KAJ8422938.1"/>
    </source>
</evidence>
<evidence type="ECO:0000256" key="2">
    <source>
        <dbReference type="ARBA" id="ARBA00022737"/>
    </source>
</evidence>
<evidence type="ECO:0000256" key="1">
    <source>
        <dbReference type="ARBA" id="ARBA00007626"/>
    </source>
</evidence>
<comment type="caution">
    <text evidence="3">The sequence shown here is derived from an EMBL/GenBank/DDBJ whole genome shotgun (WGS) entry which is preliminary data.</text>
</comment>